<evidence type="ECO:0000313" key="11">
    <source>
        <dbReference type="Proteomes" id="UP000519004"/>
    </source>
</evidence>
<dbReference type="EC" id="3.1.-.-" evidence="9"/>
<dbReference type="Gene3D" id="3.30.70.240">
    <property type="match status" value="1"/>
</dbReference>
<dbReference type="RefSeq" id="WP_183948551.1">
    <property type="nucleotide sequence ID" value="NZ_JACHHX010000011.1"/>
</dbReference>
<dbReference type="HAMAP" id="MF_01471">
    <property type="entry name" value="Cas2"/>
    <property type="match status" value="1"/>
</dbReference>
<name>A0A7W7Y0L0_9GAMM</name>
<dbReference type="GO" id="GO:0016787">
    <property type="term" value="F:hydrolase activity"/>
    <property type="evidence" value="ECO:0007669"/>
    <property type="project" value="UniProtKB-KW"/>
</dbReference>
<organism evidence="10 11">
    <name type="scientific">Rehaibacterium terrae</name>
    <dbReference type="NCBI Taxonomy" id="1341696"/>
    <lineage>
        <taxon>Bacteria</taxon>
        <taxon>Pseudomonadati</taxon>
        <taxon>Pseudomonadota</taxon>
        <taxon>Gammaproteobacteria</taxon>
        <taxon>Lysobacterales</taxon>
        <taxon>Lysobacteraceae</taxon>
        <taxon>Rehaibacterium</taxon>
    </lineage>
</organism>
<keyword evidence="7 9" id="KW-0460">Magnesium</keyword>
<evidence type="ECO:0000256" key="6">
    <source>
        <dbReference type="ARBA" id="ARBA00022801"/>
    </source>
</evidence>
<dbReference type="GO" id="GO:0046872">
    <property type="term" value="F:metal ion binding"/>
    <property type="evidence" value="ECO:0007669"/>
    <property type="project" value="UniProtKB-UniRule"/>
</dbReference>
<evidence type="ECO:0000313" key="10">
    <source>
        <dbReference type="EMBL" id="MBB5015878.1"/>
    </source>
</evidence>
<evidence type="ECO:0000256" key="5">
    <source>
        <dbReference type="ARBA" id="ARBA00022759"/>
    </source>
</evidence>
<evidence type="ECO:0000256" key="2">
    <source>
        <dbReference type="ARBA" id="ARBA00009959"/>
    </source>
</evidence>
<evidence type="ECO:0000256" key="3">
    <source>
        <dbReference type="ARBA" id="ARBA00022722"/>
    </source>
</evidence>
<accession>A0A7W7Y0L0</accession>
<evidence type="ECO:0000256" key="9">
    <source>
        <dbReference type="HAMAP-Rule" id="MF_01471"/>
    </source>
</evidence>
<keyword evidence="8 9" id="KW-0051">Antiviral defense</keyword>
<keyword evidence="5 9" id="KW-0255">Endonuclease</keyword>
<dbReference type="InterPro" id="IPR019199">
    <property type="entry name" value="Virulence_VapD/CRISPR_Cas2"/>
</dbReference>
<comment type="caution">
    <text evidence="10">The sequence shown here is derived from an EMBL/GenBank/DDBJ whole genome shotgun (WGS) entry which is preliminary data.</text>
</comment>
<feature type="binding site" evidence="9">
    <location>
        <position position="13"/>
    </location>
    <ligand>
        <name>Mg(2+)</name>
        <dbReference type="ChEBI" id="CHEBI:18420"/>
        <note>catalytic</note>
    </ligand>
</feature>
<keyword evidence="3 9" id="KW-0540">Nuclease</keyword>
<dbReference type="GO" id="GO:0051607">
    <property type="term" value="P:defense response to virus"/>
    <property type="evidence" value="ECO:0007669"/>
    <property type="project" value="UniProtKB-UniRule"/>
</dbReference>
<dbReference type="SUPFAM" id="SSF143430">
    <property type="entry name" value="TTP0101/SSO1404-like"/>
    <property type="match status" value="1"/>
</dbReference>
<keyword evidence="11" id="KW-1185">Reference proteome</keyword>
<evidence type="ECO:0000256" key="4">
    <source>
        <dbReference type="ARBA" id="ARBA00022723"/>
    </source>
</evidence>
<keyword evidence="6 9" id="KW-0378">Hydrolase</keyword>
<dbReference type="EMBL" id="JACHHX010000011">
    <property type="protein sequence ID" value="MBB5015878.1"/>
    <property type="molecule type" value="Genomic_DNA"/>
</dbReference>
<dbReference type="Pfam" id="PF09827">
    <property type="entry name" value="CRISPR_Cas2"/>
    <property type="match status" value="1"/>
</dbReference>
<evidence type="ECO:0000256" key="7">
    <source>
        <dbReference type="ARBA" id="ARBA00022842"/>
    </source>
</evidence>
<comment type="function">
    <text evidence="9">CRISPR (clustered regularly interspaced short palindromic repeat), is an adaptive immune system that provides protection against mobile genetic elements (viruses, transposable elements and conjugative plasmids). CRISPR clusters contain sequences complementary to antecedent mobile elements and target invading nucleic acids. CRISPR clusters are transcribed and processed into CRISPR RNA (crRNA). Functions as a ssRNA-specific endoribonuclease. Involved in the integration of spacer DNA into the CRISPR cassette.</text>
</comment>
<keyword evidence="4 9" id="KW-0479">Metal-binding</keyword>
<sequence>MSERPLPWLIAYDVRCPRRLQRLRRFLSRVAAPVQYSVFLLYARSSEMHALMDVMAAGWISPEDDLRAYPVLESGVTAFGRPRCPEQWSGWLALIQQQGNSDQGQPL</sequence>
<comment type="subunit">
    <text evidence="9">Homodimer, forms a heterotetramer with a Cas1 homodimer.</text>
</comment>
<dbReference type="Proteomes" id="UP000519004">
    <property type="component" value="Unassembled WGS sequence"/>
</dbReference>
<dbReference type="GO" id="GO:0004521">
    <property type="term" value="F:RNA endonuclease activity"/>
    <property type="evidence" value="ECO:0007669"/>
    <property type="project" value="InterPro"/>
</dbReference>
<proteinExistence type="inferred from homology"/>
<dbReference type="GO" id="GO:0043571">
    <property type="term" value="P:maintenance of CRISPR repeat elements"/>
    <property type="evidence" value="ECO:0007669"/>
    <property type="project" value="UniProtKB-UniRule"/>
</dbReference>
<evidence type="ECO:0000256" key="1">
    <source>
        <dbReference type="ARBA" id="ARBA00001946"/>
    </source>
</evidence>
<comment type="cofactor">
    <cofactor evidence="1 9">
        <name>Mg(2+)</name>
        <dbReference type="ChEBI" id="CHEBI:18420"/>
    </cofactor>
</comment>
<gene>
    <name evidence="9" type="primary">cas2</name>
    <name evidence="10" type="ORF">HNQ58_001788</name>
</gene>
<dbReference type="InterPro" id="IPR021127">
    <property type="entry name" value="CRISPR_associated_Cas2"/>
</dbReference>
<evidence type="ECO:0000256" key="8">
    <source>
        <dbReference type="ARBA" id="ARBA00023118"/>
    </source>
</evidence>
<reference evidence="10 11" key="1">
    <citation type="submission" date="2020-08" db="EMBL/GenBank/DDBJ databases">
        <title>Genomic Encyclopedia of Type Strains, Phase IV (KMG-IV): sequencing the most valuable type-strain genomes for metagenomic binning, comparative biology and taxonomic classification.</title>
        <authorList>
            <person name="Goeker M."/>
        </authorList>
    </citation>
    <scope>NUCLEOTIDE SEQUENCE [LARGE SCALE GENOMIC DNA]</scope>
    <source>
        <strain evidence="10 11">DSM 25897</strain>
    </source>
</reference>
<comment type="similarity">
    <text evidence="2 9">Belongs to the CRISPR-associated endoribonuclease Cas2 protein family.</text>
</comment>
<dbReference type="AlphaFoldDB" id="A0A7W7Y0L0"/>
<protein>
    <recommendedName>
        <fullName evidence="9">CRISPR-associated endoribonuclease Cas2</fullName>
        <ecNumber evidence="9">3.1.-.-</ecNumber>
    </recommendedName>
</protein>